<dbReference type="RefSeq" id="WP_013269782.1">
    <property type="nucleotide sequence ID" value="NC_014375.1"/>
</dbReference>
<dbReference type="eggNOG" id="COG4529">
    <property type="taxonomic scope" value="Bacteria"/>
</dbReference>
<dbReference type="OrthoDB" id="6309046at2"/>
<dbReference type="InterPro" id="IPR038732">
    <property type="entry name" value="HpyO/CreE_NAD-binding"/>
</dbReference>
<sequence>MSSIAFVGAGPTTLYALNALLDHDVRGASITVFEAQASAGAGTPYRSGWNDAAMLSNIASAEIPPLTQTLAAWLQSRPARELEDMGVDIEQIDDRAFVPRVVLGRYFEAQFATLVQTFRAAGGQIQVMTGCRVIDAVNRPGGMELVLSSSPQGEITKALFDHVVLATGHQWPSRQEVRPGYFTSPWPAATLTKIPATRVGIRGSSLTAIDTAVALAGVHGAFEREGDALTYVPHADTGTFGITMMSRKGLLPEADFYFPLPHPPLEICTEQAIADLIDRPGPGLLDDVFELFRRELQVVDPAYVEATGLADATLEAFGEAYFADRLTADPFEWAAANLEEARATHDAGTTVPWRDAILRMHEVVAAIVPHLDGPAFERFSRHFKPVFVDAYGAVPHESVERMLALHRAGKLDVLALDDDHRIDTHCPAGGARLMQADVDRHFPVFIEATGQRALGAIQFPFLSLLEQGIVRDEMPAVAGGSSRGIVIDDVFQPVADGLPADRLFCLSLPFIMGRHPFVQGITSSHEMGEVVGQRLACALGHGDPEVDMRRAVS</sequence>
<dbReference type="InterPro" id="IPR052189">
    <property type="entry name" value="L-asp_N-monooxygenase_NS-form"/>
</dbReference>
<keyword evidence="3" id="KW-1185">Reference proteome</keyword>
<protein>
    <submittedName>
        <fullName evidence="2">FAD dependent oxidoreductase</fullName>
    </submittedName>
</protein>
<dbReference type="HOGENOM" id="CLU_031619_1_0_5"/>
<proteinExistence type="predicted"/>
<evidence type="ECO:0000259" key="1">
    <source>
        <dbReference type="Pfam" id="PF13454"/>
    </source>
</evidence>
<dbReference type="KEGG" id="bsb:Bresu_2372"/>
<dbReference type="Proteomes" id="UP000002696">
    <property type="component" value="Chromosome"/>
</dbReference>
<feature type="domain" description="FAD-dependent urate hydroxylase HpyO/Asp monooxygenase CreE-like FAD/NAD(P)-binding" evidence="1">
    <location>
        <begin position="5"/>
        <end position="170"/>
    </location>
</feature>
<dbReference type="Gene3D" id="3.50.50.60">
    <property type="entry name" value="FAD/NAD(P)-binding domain"/>
    <property type="match status" value="1"/>
</dbReference>
<dbReference type="InParanoid" id="D9QK96"/>
<dbReference type="AlphaFoldDB" id="D9QK96"/>
<dbReference type="Pfam" id="PF13454">
    <property type="entry name" value="NAD_binding_9"/>
    <property type="match status" value="1"/>
</dbReference>
<dbReference type="PANTHER" id="PTHR40254:SF1">
    <property type="entry name" value="BLR0577 PROTEIN"/>
    <property type="match status" value="1"/>
</dbReference>
<accession>D9QK96</accession>
<dbReference type="EMBL" id="CP002102">
    <property type="protein sequence ID" value="ADL01681.1"/>
    <property type="molecule type" value="Genomic_DNA"/>
</dbReference>
<evidence type="ECO:0000313" key="2">
    <source>
        <dbReference type="EMBL" id="ADL01681.1"/>
    </source>
</evidence>
<name>D9QK96_BRESC</name>
<dbReference type="STRING" id="633149.Bresu_2372"/>
<evidence type="ECO:0000313" key="3">
    <source>
        <dbReference type="Proteomes" id="UP000002696"/>
    </source>
</evidence>
<dbReference type="InterPro" id="IPR036188">
    <property type="entry name" value="FAD/NAD-bd_sf"/>
</dbReference>
<reference evidence="3" key="1">
    <citation type="journal article" date="2011" name="J. Bacteriol.">
        <title>Genome sequences of eight morphologically diverse alphaproteobacteria.</title>
        <authorList>
            <consortium name="US DOE Joint Genome Institute"/>
            <person name="Brown P.J."/>
            <person name="Kysela D.T."/>
            <person name="Buechlein A."/>
            <person name="Hemmerich C."/>
            <person name="Brun Y.V."/>
        </authorList>
    </citation>
    <scope>NUCLEOTIDE SEQUENCE [LARGE SCALE GENOMIC DNA]</scope>
    <source>
        <strain evidence="3">ATCC 15264 / DSM 4735 / LMG 14903 / NBRC 16000 / CB 81</strain>
    </source>
</reference>
<dbReference type="SUPFAM" id="SSF51905">
    <property type="entry name" value="FAD/NAD(P)-binding domain"/>
    <property type="match status" value="1"/>
</dbReference>
<gene>
    <name evidence="2" type="ordered locus">Bresu_2372</name>
</gene>
<dbReference type="PANTHER" id="PTHR40254">
    <property type="entry name" value="BLR0577 PROTEIN"/>
    <property type="match status" value="1"/>
</dbReference>
<dbReference type="BioCyc" id="BSUB633149:G1GM8-2371-MONOMER"/>
<dbReference type="FunCoup" id="D9QK96">
    <property type="interactions" value="3"/>
</dbReference>
<organism evidence="2 3">
    <name type="scientific">Brevundimonas subvibrioides (strain ATCC 15264 / DSM 4735 / LMG 14903 / NBRC 16000 / CB 81)</name>
    <name type="common">Caulobacter subvibrioides</name>
    <dbReference type="NCBI Taxonomy" id="633149"/>
    <lineage>
        <taxon>Bacteria</taxon>
        <taxon>Pseudomonadati</taxon>
        <taxon>Pseudomonadota</taxon>
        <taxon>Alphaproteobacteria</taxon>
        <taxon>Caulobacterales</taxon>
        <taxon>Caulobacteraceae</taxon>
        <taxon>Brevundimonas</taxon>
    </lineage>
</organism>